<gene>
    <name evidence="16" type="ORF">M9Y10_013023</name>
</gene>
<dbReference type="PANTHER" id="PTHR45792:SF8">
    <property type="entry name" value="DIACYLGLYCEROL LIPASE-ALPHA"/>
    <property type="match status" value="1"/>
</dbReference>
<dbReference type="EMBL" id="JAPFFF010000019">
    <property type="protein sequence ID" value="KAK8857924.1"/>
    <property type="molecule type" value="Genomic_DNA"/>
</dbReference>
<dbReference type="Pfam" id="PF01764">
    <property type="entry name" value="Lipase_3"/>
    <property type="match status" value="1"/>
</dbReference>
<sequence>MLNKFSSFINEIKGKFLNSPEAVNGTIIAGQVAMNPVKTFTFGYLMSINIANLTDPDPTEDAHDAFNTDELNLIHICSSLSKEVYHCPDQRELPKNAGKIIFEPDLSDYTSKATPFIITNSDELNTIFMTCRGSYCFKDFLTDLKANAANVYGGLMHSGVLDSSLSVMALVKDFLVQTSKSNGNRPVIITGHSLGGAVASAVVEQMKRDIPDFPIRGIIFAPAASVSRSLWEESRKNVTSFVLSGDFVPFLSFHNIASTSSDLLPDWIGKIIHEKLIRNIDMPSDSFDTSIDMEQNPFDNPPPTKEEIAQEIKDHKKFIVSTELFPPGELYLYELKGDFFKTVSLRKIQSCEYFSRFVLGLDENNHSMNVYDECAQKLIESKMIEEKNEN</sequence>
<organism evidence="16 17">
    <name type="scientific">Tritrichomonas musculus</name>
    <dbReference type="NCBI Taxonomy" id="1915356"/>
    <lineage>
        <taxon>Eukaryota</taxon>
        <taxon>Metamonada</taxon>
        <taxon>Parabasalia</taxon>
        <taxon>Tritrichomonadida</taxon>
        <taxon>Tritrichomonadidae</taxon>
        <taxon>Tritrichomonas</taxon>
    </lineage>
</organism>
<keyword evidence="10" id="KW-1133">Transmembrane helix</keyword>
<dbReference type="EC" id="3.1.1.116" evidence="14"/>
<keyword evidence="8" id="KW-0106">Calcium</keyword>
<evidence type="ECO:0000256" key="12">
    <source>
        <dbReference type="ARBA" id="ARBA00023136"/>
    </source>
</evidence>
<dbReference type="InterPro" id="IPR052214">
    <property type="entry name" value="DAG_Lipase-Related"/>
</dbReference>
<evidence type="ECO:0000256" key="2">
    <source>
        <dbReference type="ARBA" id="ARBA00004651"/>
    </source>
</evidence>
<evidence type="ECO:0000256" key="11">
    <source>
        <dbReference type="ARBA" id="ARBA00023098"/>
    </source>
</evidence>
<dbReference type="InterPro" id="IPR029058">
    <property type="entry name" value="AB_hydrolase_fold"/>
</dbReference>
<keyword evidence="5" id="KW-0812">Transmembrane</keyword>
<protein>
    <recommendedName>
        <fullName evidence="14">sn-1-specific diacylglycerol lipase</fullName>
        <ecNumber evidence="14">3.1.1.116</ecNumber>
    </recommendedName>
</protein>
<feature type="domain" description="Fungal lipase-type" evidence="15">
    <location>
        <begin position="129"/>
        <end position="253"/>
    </location>
</feature>
<evidence type="ECO:0000256" key="5">
    <source>
        <dbReference type="ARBA" id="ARBA00022692"/>
    </source>
</evidence>
<evidence type="ECO:0000256" key="7">
    <source>
        <dbReference type="ARBA" id="ARBA00022801"/>
    </source>
</evidence>
<name>A0ABR2I5Y6_9EUKA</name>
<keyword evidence="12" id="KW-0472">Membrane</keyword>
<keyword evidence="9" id="KW-0442">Lipid degradation</keyword>
<evidence type="ECO:0000256" key="8">
    <source>
        <dbReference type="ARBA" id="ARBA00022837"/>
    </source>
</evidence>
<dbReference type="Gene3D" id="3.40.50.1820">
    <property type="entry name" value="alpha/beta hydrolase"/>
    <property type="match status" value="1"/>
</dbReference>
<keyword evidence="17" id="KW-1185">Reference proteome</keyword>
<evidence type="ECO:0000259" key="15">
    <source>
        <dbReference type="Pfam" id="PF01764"/>
    </source>
</evidence>
<evidence type="ECO:0000256" key="4">
    <source>
        <dbReference type="ARBA" id="ARBA00022553"/>
    </source>
</evidence>
<proteinExistence type="predicted"/>
<comment type="cofactor">
    <cofactor evidence="1">
        <name>Ca(2+)</name>
        <dbReference type="ChEBI" id="CHEBI:29108"/>
    </cofactor>
</comment>
<comment type="catalytic activity">
    <reaction evidence="13">
        <text>a 1,2-diacyl-sn-glycerol + H2O = a 2-acylglycerol + a fatty acid + H(+)</text>
        <dbReference type="Rhea" id="RHEA:33275"/>
        <dbReference type="ChEBI" id="CHEBI:15377"/>
        <dbReference type="ChEBI" id="CHEBI:15378"/>
        <dbReference type="ChEBI" id="CHEBI:17389"/>
        <dbReference type="ChEBI" id="CHEBI:17815"/>
        <dbReference type="ChEBI" id="CHEBI:28868"/>
        <dbReference type="EC" id="3.1.1.116"/>
    </reaction>
    <physiologicalReaction direction="left-to-right" evidence="13">
        <dbReference type="Rhea" id="RHEA:33276"/>
    </physiologicalReaction>
</comment>
<evidence type="ECO:0000256" key="10">
    <source>
        <dbReference type="ARBA" id="ARBA00022989"/>
    </source>
</evidence>
<evidence type="ECO:0000256" key="9">
    <source>
        <dbReference type="ARBA" id="ARBA00022963"/>
    </source>
</evidence>
<evidence type="ECO:0000313" key="16">
    <source>
        <dbReference type="EMBL" id="KAK8857924.1"/>
    </source>
</evidence>
<keyword evidence="6" id="KW-0479">Metal-binding</keyword>
<evidence type="ECO:0000256" key="3">
    <source>
        <dbReference type="ARBA" id="ARBA00022475"/>
    </source>
</evidence>
<keyword evidence="11" id="KW-0443">Lipid metabolism</keyword>
<keyword evidence="7" id="KW-0378">Hydrolase</keyword>
<evidence type="ECO:0000313" key="17">
    <source>
        <dbReference type="Proteomes" id="UP001470230"/>
    </source>
</evidence>
<dbReference type="Proteomes" id="UP001470230">
    <property type="component" value="Unassembled WGS sequence"/>
</dbReference>
<comment type="subcellular location">
    <subcellularLocation>
        <location evidence="2">Cell membrane</location>
        <topology evidence="2">Multi-pass membrane protein</topology>
    </subcellularLocation>
</comment>
<dbReference type="SUPFAM" id="SSF53474">
    <property type="entry name" value="alpha/beta-Hydrolases"/>
    <property type="match status" value="1"/>
</dbReference>
<evidence type="ECO:0000256" key="1">
    <source>
        <dbReference type="ARBA" id="ARBA00001913"/>
    </source>
</evidence>
<accession>A0ABR2I5Y6</accession>
<keyword evidence="3" id="KW-1003">Cell membrane</keyword>
<keyword evidence="4" id="KW-0597">Phosphoprotein</keyword>
<reference evidence="16 17" key="1">
    <citation type="submission" date="2024-04" db="EMBL/GenBank/DDBJ databases">
        <title>Tritrichomonas musculus Genome.</title>
        <authorList>
            <person name="Alves-Ferreira E."/>
            <person name="Grigg M."/>
            <person name="Lorenzi H."/>
            <person name="Galac M."/>
        </authorList>
    </citation>
    <scope>NUCLEOTIDE SEQUENCE [LARGE SCALE GENOMIC DNA]</scope>
    <source>
        <strain evidence="16 17">EAF2021</strain>
    </source>
</reference>
<dbReference type="PANTHER" id="PTHR45792">
    <property type="entry name" value="DIACYLGLYCEROL LIPASE HOMOLOG-RELATED"/>
    <property type="match status" value="1"/>
</dbReference>
<evidence type="ECO:0000256" key="13">
    <source>
        <dbReference type="ARBA" id="ARBA00024531"/>
    </source>
</evidence>
<evidence type="ECO:0000256" key="14">
    <source>
        <dbReference type="ARBA" id="ARBA00026104"/>
    </source>
</evidence>
<evidence type="ECO:0000256" key="6">
    <source>
        <dbReference type="ARBA" id="ARBA00022723"/>
    </source>
</evidence>
<dbReference type="CDD" id="cd00519">
    <property type="entry name" value="Lipase_3"/>
    <property type="match status" value="1"/>
</dbReference>
<dbReference type="InterPro" id="IPR002921">
    <property type="entry name" value="Fungal_lipase-type"/>
</dbReference>
<comment type="caution">
    <text evidence="16">The sequence shown here is derived from an EMBL/GenBank/DDBJ whole genome shotgun (WGS) entry which is preliminary data.</text>
</comment>